<keyword evidence="1" id="KW-1133">Transmembrane helix</keyword>
<proteinExistence type="predicted"/>
<dbReference type="InterPro" id="IPR050469">
    <property type="entry name" value="Diguanylate_Cyclase"/>
</dbReference>
<feature type="domain" description="GGDEF" evidence="2">
    <location>
        <begin position="221"/>
        <end position="353"/>
    </location>
</feature>
<dbReference type="FunFam" id="3.30.70.270:FF:000001">
    <property type="entry name" value="Diguanylate cyclase domain protein"/>
    <property type="match status" value="1"/>
</dbReference>
<dbReference type="EMBL" id="CP001615">
    <property type="protein sequence ID" value="ACQ70154.1"/>
    <property type="molecule type" value="Genomic_DNA"/>
</dbReference>
<dbReference type="InterPro" id="IPR000160">
    <property type="entry name" value="GGDEF_dom"/>
</dbReference>
<dbReference type="Gene3D" id="3.30.70.270">
    <property type="match status" value="1"/>
</dbReference>
<dbReference type="GO" id="GO:0043709">
    <property type="term" value="P:cell adhesion involved in single-species biofilm formation"/>
    <property type="evidence" value="ECO:0007669"/>
    <property type="project" value="TreeGrafter"/>
</dbReference>
<evidence type="ECO:0000259" key="2">
    <source>
        <dbReference type="PROSITE" id="PS50887"/>
    </source>
</evidence>
<dbReference type="SUPFAM" id="SSF55073">
    <property type="entry name" value="Nucleotide cyclase"/>
    <property type="match status" value="1"/>
</dbReference>
<keyword evidence="4" id="KW-1185">Reference proteome</keyword>
<feature type="transmembrane region" description="Helical" evidence="1">
    <location>
        <begin position="5"/>
        <end position="23"/>
    </location>
</feature>
<dbReference type="PANTHER" id="PTHR45138:SF9">
    <property type="entry name" value="DIGUANYLATE CYCLASE DGCM-RELATED"/>
    <property type="match status" value="1"/>
</dbReference>
<gene>
    <name evidence="3" type="ordered locus">EAT1b_1227</name>
</gene>
<dbReference type="KEGG" id="eat:EAT1b_1227"/>
<dbReference type="Pfam" id="PF00990">
    <property type="entry name" value="GGDEF"/>
    <property type="match status" value="1"/>
</dbReference>
<sequence>MFISLIANSCISFTGIYFISKIVGYHTTHIYIKNALLGILSGLLGIFLITQSILVEDVVKIDFRFLILVLLGFYRLISPLFITATIISVYRFSYGVDFHSIVACIAIFMIVVAIILTYKISALEKQLFKFGITLNLLACLIAGVAIYTSAGLTEYAAYVALLVTLISFPIGILITIMNIDLYLINHRVKEYKISAETDHLTGLENRRAWEMQMKKIKERYDTCNVLILDIDHFKQINDRYGHANGDEILKQFSELLHRETRDHDIKARIGGEEFGILIPMLSQSEVIGVAERIRSSISKHAFKLLDQQVIHISVSIGIANGKSEQLHEMVHLADDCLYQAKNSGRNRTHIHGGVEYVQ</sequence>
<feature type="transmembrane region" description="Helical" evidence="1">
    <location>
        <begin position="156"/>
        <end position="184"/>
    </location>
</feature>
<evidence type="ECO:0000313" key="3">
    <source>
        <dbReference type="EMBL" id="ACQ70154.1"/>
    </source>
</evidence>
<name>C4KYJ1_EXISA</name>
<dbReference type="SMART" id="SM00267">
    <property type="entry name" value="GGDEF"/>
    <property type="match status" value="1"/>
</dbReference>
<keyword evidence="1" id="KW-0472">Membrane</keyword>
<dbReference type="GO" id="GO:0005886">
    <property type="term" value="C:plasma membrane"/>
    <property type="evidence" value="ECO:0007669"/>
    <property type="project" value="TreeGrafter"/>
</dbReference>
<dbReference type="eggNOG" id="COG3706">
    <property type="taxonomic scope" value="Bacteria"/>
</dbReference>
<dbReference type="PANTHER" id="PTHR45138">
    <property type="entry name" value="REGULATORY COMPONENTS OF SENSORY TRANSDUCTION SYSTEM"/>
    <property type="match status" value="1"/>
</dbReference>
<feature type="transmembrane region" description="Helical" evidence="1">
    <location>
        <begin position="98"/>
        <end position="118"/>
    </location>
</feature>
<dbReference type="PROSITE" id="PS50887">
    <property type="entry name" value="GGDEF"/>
    <property type="match status" value="1"/>
</dbReference>
<dbReference type="HOGENOM" id="CLU_000445_11_1_9"/>
<dbReference type="InterPro" id="IPR043128">
    <property type="entry name" value="Rev_trsase/Diguanyl_cyclase"/>
</dbReference>
<evidence type="ECO:0000256" key="1">
    <source>
        <dbReference type="SAM" id="Phobius"/>
    </source>
</evidence>
<feature type="transmembrane region" description="Helical" evidence="1">
    <location>
        <begin position="66"/>
        <end position="92"/>
    </location>
</feature>
<feature type="transmembrane region" description="Helical" evidence="1">
    <location>
        <begin position="130"/>
        <end position="150"/>
    </location>
</feature>
<feature type="transmembrane region" description="Helical" evidence="1">
    <location>
        <begin position="35"/>
        <end position="54"/>
    </location>
</feature>
<keyword evidence="1" id="KW-0812">Transmembrane</keyword>
<reference evidence="3 4" key="1">
    <citation type="journal article" date="2011" name="J. Bacteriol.">
        <title>Complete genome sequence of the Thermophilic Bacterium Exiguobacterium sp. AT1b.</title>
        <authorList>
            <person name="Vishnivetskaya T.A."/>
            <person name="Lucas S."/>
            <person name="Copeland A."/>
            <person name="Lapidus A."/>
            <person name="Glavina Del Rio T."/>
            <person name="Dalin E."/>
            <person name="Tice H."/>
            <person name="Bruce D.C."/>
            <person name="Goodwin L.A."/>
            <person name="Pitluck S."/>
            <person name="Saunders E."/>
            <person name="Brettin T."/>
            <person name="Detter C."/>
            <person name="Han C."/>
            <person name="Larimer F."/>
            <person name="Land M.L."/>
            <person name="Hauser L.J."/>
            <person name="Kyrpides N.C."/>
            <person name="Ovchinnikova G."/>
            <person name="Kathariou S."/>
            <person name="Ramaley R.F."/>
            <person name="Rodrigues D.F."/>
            <person name="Hendrix C."/>
            <person name="Richardson P."/>
            <person name="Tiedje J.M."/>
        </authorList>
    </citation>
    <scope>NUCLEOTIDE SEQUENCE [LARGE SCALE GENOMIC DNA]</scope>
    <source>
        <strain evidence="4">ATCC BAA-1283 / AT1b</strain>
    </source>
</reference>
<accession>C4KYJ1</accession>
<protein>
    <submittedName>
        <fullName evidence="3">Diguanylate cyclase</fullName>
    </submittedName>
</protein>
<dbReference type="GO" id="GO:0052621">
    <property type="term" value="F:diguanylate cyclase activity"/>
    <property type="evidence" value="ECO:0007669"/>
    <property type="project" value="TreeGrafter"/>
</dbReference>
<dbReference type="CDD" id="cd01949">
    <property type="entry name" value="GGDEF"/>
    <property type="match status" value="1"/>
</dbReference>
<dbReference type="AlphaFoldDB" id="C4KYJ1"/>
<dbReference type="Proteomes" id="UP000000716">
    <property type="component" value="Chromosome"/>
</dbReference>
<evidence type="ECO:0000313" key="4">
    <source>
        <dbReference type="Proteomes" id="UP000000716"/>
    </source>
</evidence>
<dbReference type="InterPro" id="IPR029787">
    <property type="entry name" value="Nucleotide_cyclase"/>
</dbReference>
<dbReference type="GO" id="GO:1902201">
    <property type="term" value="P:negative regulation of bacterial-type flagellum-dependent cell motility"/>
    <property type="evidence" value="ECO:0007669"/>
    <property type="project" value="TreeGrafter"/>
</dbReference>
<dbReference type="NCBIfam" id="TIGR00254">
    <property type="entry name" value="GGDEF"/>
    <property type="match status" value="1"/>
</dbReference>
<dbReference type="STRING" id="360911.EAT1b_1227"/>
<dbReference type="OrthoDB" id="69083at2"/>
<dbReference type="RefSeq" id="WP_012727273.1">
    <property type="nucleotide sequence ID" value="NC_012673.1"/>
</dbReference>
<organism evidence="3 4">
    <name type="scientific">Exiguobacterium sp. (strain ATCC BAA-1283 / AT1b)</name>
    <dbReference type="NCBI Taxonomy" id="360911"/>
    <lineage>
        <taxon>Bacteria</taxon>
        <taxon>Bacillati</taxon>
        <taxon>Bacillota</taxon>
        <taxon>Bacilli</taxon>
        <taxon>Bacillales</taxon>
        <taxon>Bacillales Family XII. Incertae Sedis</taxon>
        <taxon>Exiguobacterium</taxon>
    </lineage>
</organism>